<dbReference type="Pfam" id="PF00072">
    <property type="entry name" value="Response_reg"/>
    <property type="match status" value="1"/>
</dbReference>
<feature type="modified residue" description="4-aspartylphosphate" evidence="9">
    <location>
        <position position="581"/>
    </location>
</feature>
<dbReference type="SMART" id="SM00086">
    <property type="entry name" value="PAC"/>
    <property type="match status" value="2"/>
</dbReference>
<reference evidence="14 15" key="1">
    <citation type="journal article" date="2019" name="Appl. Environ. Microbiol.">
        <title>Environmental Evidence and Genomic Insight of Iron-oxidizing Bacteria Preference Towards More Corrosion Resistant Stainless Steel at Higher Salinities.</title>
        <authorList>
            <person name="Garrison C.E."/>
            <person name="Price K.A."/>
            <person name="Field E.K."/>
        </authorList>
    </citation>
    <scope>NUCLEOTIDE SEQUENCE [LARGE SCALE GENOMIC DNA]</scope>
    <source>
        <strain evidence="14 15">P3</strain>
    </source>
</reference>
<dbReference type="InterPro" id="IPR013655">
    <property type="entry name" value="PAS_fold_3"/>
</dbReference>
<dbReference type="SMART" id="SM00388">
    <property type="entry name" value="HisKA"/>
    <property type="match status" value="1"/>
</dbReference>
<evidence type="ECO:0000256" key="4">
    <source>
        <dbReference type="ARBA" id="ARBA00022679"/>
    </source>
</evidence>
<evidence type="ECO:0000256" key="9">
    <source>
        <dbReference type="PROSITE-ProRule" id="PRU00169"/>
    </source>
</evidence>
<dbReference type="PROSITE" id="PS50113">
    <property type="entry name" value="PAC"/>
    <property type="match status" value="1"/>
</dbReference>
<dbReference type="Proteomes" id="UP000306585">
    <property type="component" value="Unassembled WGS sequence"/>
</dbReference>
<sequence>MSLHQSSEHNIVGAELVEALFDAHIDAIIIAEAETGLFIAANKQAEKLTGIPLPELVGMHQSQLHPPELAEHYRQKYLEFMHQDRLIQDDIIIRHRNGHDIPVSISGSLVTIGGKKYVQGIFHDISGRKRNEQALRNHIEFQHTLIASAGEGICLWRKTETFPYTEFSIWNRRAEEITGYTLEEINTHGWYQSVYIDPEQQERAHQRMLNILAGGSLRGAEIEITTKSGQLRTLRISSNLISGSDEQQWVLAILDDVSEQKKLEAELRQMQKIEALGTLVGGIAHDFNNLLSGILGCIYLARTEVTELPEVATDLEMAEQLGLRAADLVAQLLTFARKGHVNKQPLELNAFLRQVVASRLLAIPENITLQREYCDTPLLILGDTTQMQQITMNLLGNARDALQGCSNPEITIRLQPFIPDRHFMQTHQELRAEAFAKLSVEDNGCGIEASHIERIFDPFFTTKEVGKGTGLGLSTLYSIVQGHGGTVEVESISGHGSRFHVYLPLIDHHPLEIPQTQFRPHSTPRGNGELILLVDDEESVCHATGNVLKRLGYRIITATDSEQALTLFRSRAGEVALIILDVVMPGISGPETAHRIQQLKPNVPILFATGYDIRNTLPVIGRVNVGNALSKPFRIDVLAKKISEMLIQS</sequence>
<keyword evidence="3 9" id="KW-0597">Phosphoprotein</keyword>
<feature type="domain" description="Histidine kinase" evidence="10">
    <location>
        <begin position="282"/>
        <end position="507"/>
    </location>
</feature>
<keyword evidence="6" id="KW-0418">Kinase</keyword>
<dbReference type="Pfam" id="PF13426">
    <property type="entry name" value="PAS_9"/>
    <property type="match status" value="1"/>
</dbReference>
<feature type="domain" description="PAS" evidence="12">
    <location>
        <begin position="13"/>
        <end position="84"/>
    </location>
</feature>
<evidence type="ECO:0000256" key="5">
    <source>
        <dbReference type="ARBA" id="ARBA00022741"/>
    </source>
</evidence>
<evidence type="ECO:0000259" key="13">
    <source>
        <dbReference type="PROSITE" id="PS50113"/>
    </source>
</evidence>
<feature type="domain" description="Response regulatory" evidence="11">
    <location>
        <begin position="530"/>
        <end position="646"/>
    </location>
</feature>
<dbReference type="CDD" id="cd00130">
    <property type="entry name" value="PAS"/>
    <property type="match status" value="2"/>
</dbReference>
<evidence type="ECO:0000259" key="11">
    <source>
        <dbReference type="PROSITE" id="PS50110"/>
    </source>
</evidence>
<dbReference type="RefSeq" id="WP_138238564.1">
    <property type="nucleotide sequence ID" value="NZ_VBRY01000003.1"/>
</dbReference>
<dbReference type="Gene3D" id="3.30.450.20">
    <property type="entry name" value="PAS domain"/>
    <property type="match status" value="2"/>
</dbReference>
<dbReference type="InterPro" id="IPR001789">
    <property type="entry name" value="Sig_transdc_resp-reg_receiver"/>
</dbReference>
<comment type="caution">
    <text evidence="14">The sequence shown here is derived from an EMBL/GenBank/DDBJ whole genome shotgun (WGS) entry which is preliminary data.</text>
</comment>
<evidence type="ECO:0000256" key="8">
    <source>
        <dbReference type="ARBA" id="ARBA00023012"/>
    </source>
</evidence>
<dbReference type="PRINTS" id="PR00344">
    <property type="entry name" value="BCTRLSENSOR"/>
</dbReference>
<evidence type="ECO:0000313" key="14">
    <source>
        <dbReference type="EMBL" id="TLS68229.1"/>
    </source>
</evidence>
<dbReference type="NCBIfam" id="TIGR00229">
    <property type="entry name" value="sensory_box"/>
    <property type="match status" value="2"/>
</dbReference>
<dbReference type="CDD" id="cd00082">
    <property type="entry name" value="HisKA"/>
    <property type="match status" value="1"/>
</dbReference>
<dbReference type="Pfam" id="PF02518">
    <property type="entry name" value="HATPase_c"/>
    <property type="match status" value="1"/>
</dbReference>
<dbReference type="SMART" id="SM00448">
    <property type="entry name" value="REC"/>
    <property type="match status" value="1"/>
</dbReference>
<dbReference type="InterPro" id="IPR005467">
    <property type="entry name" value="His_kinase_dom"/>
</dbReference>
<dbReference type="SMART" id="SM00387">
    <property type="entry name" value="HATPase_c"/>
    <property type="match status" value="1"/>
</dbReference>
<dbReference type="InterPro" id="IPR011006">
    <property type="entry name" value="CheY-like_superfamily"/>
</dbReference>
<dbReference type="SMART" id="SM00091">
    <property type="entry name" value="PAS"/>
    <property type="match status" value="2"/>
</dbReference>
<evidence type="ECO:0000313" key="15">
    <source>
        <dbReference type="Proteomes" id="UP000306585"/>
    </source>
</evidence>
<dbReference type="Pfam" id="PF08447">
    <property type="entry name" value="PAS_3"/>
    <property type="match status" value="1"/>
</dbReference>
<dbReference type="Gene3D" id="3.30.565.10">
    <property type="entry name" value="Histidine kinase-like ATPase, C-terminal domain"/>
    <property type="match status" value="1"/>
</dbReference>
<dbReference type="InterPro" id="IPR000014">
    <property type="entry name" value="PAS"/>
</dbReference>
<protein>
    <recommendedName>
        <fullName evidence="2">histidine kinase</fullName>
        <ecNumber evidence="2">2.7.13.3</ecNumber>
    </recommendedName>
</protein>
<name>A0A5R9GTJ1_9PROT</name>
<dbReference type="SUPFAM" id="SSF55874">
    <property type="entry name" value="ATPase domain of HSP90 chaperone/DNA topoisomerase II/histidine kinase"/>
    <property type="match status" value="1"/>
</dbReference>
<dbReference type="InterPro" id="IPR035965">
    <property type="entry name" value="PAS-like_dom_sf"/>
</dbReference>
<dbReference type="SUPFAM" id="SSF47384">
    <property type="entry name" value="Homodimeric domain of signal transducing histidine kinase"/>
    <property type="match status" value="1"/>
</dbReference>
<keyword evidence="5" id="KW-0547">Nucleotide-binding</keyword>
<evidence type="ECO:0000256" key="1">
    <source>
        <dbReference type="ARBA" id="ARBA00000085"/>
    </source>
</evidence>
<accession>A0A5R9GTJ1</accession>
<dbReference type="InterPro" id="IPR003661">
    <property type="entry name" value="HisK_dim/P_dom"/>
</dbReference>
<keyword evidence="7" id="KW-0067">ATP-binding</keyword>
<dbReference type="EMBL" id="VBRY01000003">
    <property type="protein sequence ID" value="TLS68229.1"/>
    <property type="molecule type" value="Genomic_DNA"/>
</dbReference>
<keyword evidence="15" id="KW-1185">Reference proteome</keyword>
<evidence type="ECO:0000259" key="12">
    <source>
        <dbReference type="PROSITE" id="PS50112"/>
    </source>
</evidence>
<comment type="catalytic activity">
    <reaction evidence="1">
        <text>ATP + protein L-histidine = ADP + protein N-phospho-L-histidine.</text>
        <dbReference type="EC" id="2.7.13.3"/>
    </reaction>
</comment>
<dbReference type="Gene3D" id="1.10.287.130">
    <property type="match status" value="1"/>
</dbReference>
<gene>
    <name evidence="14" type="ORF">FEF65_04335</name>
</gene>
<dbReference type="PANTHER" id="PTHR43065:SF46">
    <property type="entry name" value="C4-DICARBOXYLATE TRANSPORT SENSOR PROTEIN DCTB"/>
    <property type="match status" value="1"/>
</dbReference>
<dbReference type="InterPro" id="IPR001610">
    <property type="entry name" value="PAC"/>
</dbReference>
<dbReference type="InterPro" id="IPR004358">
    <property type="entry name" value="Sig_transdc_His_kin-like_C"/>
</dbReference>
<dbReference type="SUPFAM" id="SSF52172">
    <property type="entry name" value="CheY-like"/>
    <property type="match status" value="1"/>
</dbReference>
<evidence type="ECO:0000256" key="3">
    <source>
        <dbReference type="ARBA" id="ARBA00022553"/>
    </source>
</evidence>
<evidence type="ECO:0000259" key="10">
    <source>
        <dbReference type="PROSITE" id="PS50109"/>
    </source>
</evidence>
<evidence type="ECO:0000256" key="2">
    <source>
        <dbReference type="ARBA" id="ARBA00012438"/>
    </source>
</evidence>
<dbReference type="InterPro" id="IPR003594">
    <property type="entry name" value="HATPase_dom"/>
</dbReference>
<keyword evidence="8" id="KW-0902">Two-component regulatory system</keyword>
<feature type="domain" description="PAC" evidence="13">
    <location>
        <begin position="218"/>
        <end position="269"/>
    </location>
</feature>
<organism evidence="14 15">
    <name type="scientific">Mariprofundus erugo</name>
    <dbReference type="NCBI Taxonomy" id="2528639"/>
    <lineage>
        <taxon>Bacteria</taxon>
        <taxon>Pseudomonadati</taxon>
        <taxon>Pseudomonadota</taxon>
        <taxon>Candidatius Mariprofundia</taxon>
        <taxon>Mariprofundales</taxon>
        <taxon>Mariprofundaceae</taxon>
        <taxon>Mariprofundus</taxon>
    </lineage>
</organism>
<dbReference type="PROSITE" id="PS50109">
    <property type="entry name" value="HIS_KIN"/>
    <property type="match status" value="1"/>
</dbReference>
<dbReference type="SUPFAM" id="SSF55785">
    <property type="entry name" value="PYP-like sensor domain (PAS domain)"/>
    <property type="match status" value="2"/>
</dbReference>
<dbReference type="CDD" id="cd00156">
    <property type="entry name" value="REC"/>
    <property type="match status" value="1"/>
</dbReference>
<evidence type="ECO:0000256" key="7">
    <source>
        <dbReference type="ARBA" id="ARBA00022840"/>
    </source>
</evidence>
<evidence type="ECO:0000256" key="6">
    <source>
        <dbReference type="ARBA" id="ARBA00022777"/>
    </source>
</evidence>
<dbReference type="PANTHER" id="PTHR43065">
    <property type="entry name" value="SENSOR HISTIDINE KINASE"/>
    <property type="match status" value="1"/>
</dbReference>
<dbReference type="InterPro" id="IPR036097">
    <property type="entry name" value="HisK_dim/P_sf"/>
</dbReference>
<dbReference type="InterPro" id="IPR000700">
    <property type="entry name" value="PAS-assoc_C"/>
</dbReference>
<dbReference type="AlphaFoldDB" id="A0A5R9GTJ1"/>
<proteinExistence type="predicted"/>
<keyword evidence="4" id="KW-0808">Transferase</keyword>
<dbReference type="EC" id="2.7.13.3" evidence="2"/>
<dbReference type="PROSITE" id="PS50112">
    <property type="entry name" value="PAS"/>
    <property type="match status" value="1"/>
</dbReference>
<dbReference type="PROSITE" id="PS50110">
    <property type="entry name" value="RESPONSE_REGULATORY"/>
    <property type="match status" value="1"/>
</dbReference>
<dbReference type="GO" id="GO:0000155">
    <property type="term" value="F:phosphorelay sensor kinase activity"/>
    <property type="evidence" value="ECO:0007669"/>
    <property type="project" value="InterPro"/>
</dbReference>
<dbReference type="InterPro" id="IPR036890">
    <property type="entry name" value="HATPase_C_sf"/>
</dbReference>
<dbReference type="GO" id="GO:0005524">
    <property type="term" value="F:ATP binding"/>
    <property type="evidence" value="ECO:0007669"/>
    <property type="project" value="UniProtKB-KW"/>
</dbReference>
<dbReference type="Gene3D" id="3.40.50.2300">
    <property type="match status" value="1"/>
</dbReference>